<dbReference type="Proteomes" id="UP000657918">
    <property type="component" value="Unassembled WGS sequence"/>
</dbReference>
<feature type="region of interest" description="Disordered" evidence="3">
    <location>
        <begin position="601"/>
        <end position="645"/>
    </location>
</feature>
<dbReference type="PANTHER" id="PTHR22999">
    <property type="entry name" value="PX SERINE/THREONINE KINASE PXK"/>
    <property type="match status" value="1"/>
</dbReference>
<feature type="region of interest" description="Disordered" evidence="3">
    <location>
        <begin position="142"/>
        <end position="161"/>
    </location>
</feature>
<feature type="domain" description="PXA" evidence="6">
    <location>
        <begin position="175"/>
        <end position="343"/>
    </location>
</feature>
<feature type="compositionally biased region" description="Polar residues" evidence="3">
    <location>
        <begin position="375"/>
        <end position="386"/>
    </location>
</feature>
<protein>
    <submittedName>
        <fullName evidence="7">Uncharacterized protein</fullName>
    </submittedName>
</protein>
<dbReference type="SMART" id="SM00312">
    <property type="entry name" value="PX"/>
    <property type="match status" value="1"/>
</dbReference>
<evidence type="ECO:0000313" key="7">
    <source>
        <dbReference type="EMBL" id="KAF9690003.1"/>
    </source>
</evidence>
<organism evidence="7 8">
    <name type="scientific">Salix dunnii</name>
    <dbReference type="NCBI Taxonomy" id="1413687"/>
    <lineage>
        <taxon>Eukaryota</taxon>
        <taxon>Viridiplantae</taxon>
        <taxon>Streptophyta</taxon>
        <taxon>Embryophyta</taxon>
        <taxon>Tracheophyta</taxon>
        <taxon>Spermatophyta</taxon>
        <taxon>Magnoliopsida</taxon>
        <taxon>eudicotyledons</taxon>
        <taxon>Gunneridae</taxon>
        <taxon>Pentapetalae</taxon>
        <taxon>rosids</taxon>
        <taxon>fabids</taxon>
        <taxon>Malpighiales</taxon>
        <taxon>Salicaceae</taxon>
        <taxon>Saliceae</taxon>
        <taxon>Salix</taxon>
    </lineage>
</organism>
<dbReference type="InterPro" id="IPR036871">
    <property type="entry name" value="PX_dom_sf"/>
</dbReference>
<dbReference type="InterPro" id="IPR003114">
    <property type="entry name" value="Phox_assoc"/>
</dbReference>
<accession>A0A835TNQ6</accession>
<dbReference type="GO" id="GO:0005768">
    <property type="term" value="C:endosome"/>
    <property type="evidence" value="ECO:0007669"/>
    <property type="project" value="UniProtKB-ARBA"/>
</dbReference>
<name>A0A835TNQ6_9ROSI</name>
<evidence type="ECO:0000256" key="3">
    <source>
        <dbReference type="SAM" id="MobiDB-lite"/>
    </source>
</evidence>
<feature type="compositionally biased region" description="Polar residues" evidence="3">
    <location>
        <begin position="1068"/>
        <end position="1080"/>
    </location>
</feature>
<dbReference type="SMART" id="SM00313">
    <property type="entry name" value="PXA"/>
    <property type="match status" value="1"/>
</dbReference>
<keyword evidence="4" id="KW-0812">Transmembrane</keyword>
<evidence type="ECO:0000259" key="6">
    <source>
        <dbReference type="PROSITE" id="PS51207"/>
    </source>
</evidence>
<feature type="region of interest" description="Disordered" evidence="3">
    <location>
        <begin position="371"/>
        <end position="419"/>
    </location>
</feature>
<dbReference type="Gene3D" id="3.30.1520.10">
    <property type="entry name" value="Phox-like domain"/>
    <property type="match status" value="1"/>
</dbReference>
<sequence length="1184" mass="133418">MSTQRQVIVRDLMDEGKKRIVVLAICVVGLSYLMSCALEMVCSTFSGRSDCTSNGVSEGRNTISEERLEAQGESFMYTVEGVAWPDQLRHVNSLILWASRLPFSVTSSSVWVNLPAAATLIILLRYFTLDYEMRKKAAAYNNKPASTKSSTMPQNKSPELTRVVEKSDWRRKVNSPVVEDAIDHFTRHLVSEWVADLWYSRLTPDKEGPEELVQLMNGVLGEFSSRMRNINLIDLLTRDLINLICTHLELFRASQAKIEKQQSGLLTIEQRDKELRLVLATENKLHPALFSAEAEHKVLQHLMDGLISFTFKSADLQCSFFRYVVRELLACAVANQRVAAEQEASHSKPNGSSRISSDHFSRFLDPTGTGVELTQLKTNQSRSGSETPEKDKVNGSHISKDPLLSIDTPSSRTWSSLSKNSQINNEGEIERHFSGCEWGEMFDMMSRRKTAALAPENFENMWTKGRNYRKKEGENRSIKQAPRDFSASKSIASDYSKSTSNSKKDDMTKLDASLPHYAQPVVTEQSTVENPVNHVKKNMSNHSLFSSHRDGIQSPMHVDGTESGSTSSYTSEEEDANCVTGLDSPGTKVWDGKTNRNLAVSNIHHPLENPDGHRAKKTGRGHAHYQRLSRPQSGRKRSRPSTQKAHVWQEIERTSFFSGDGQDILSLKEHAKADDFTDDSEVESLDRVYSGSAACSSATSVSIPESHTLNANSLKHSLMVDSFYKLRCEVLGANIVKSDSKTFAVYSLSVTDVNNNSWSIKRRFRHFEELHRRLKEYPEYSLHLPPKHFLSTGLDMPVIKERCKLLDRYLKRLLQLPTISGSIEVWDFLSVDSQTYLFSNSFSIIETLSVDLDDKPSEKSKRVSNFIESAIDSLSTRKEQLSAACKESILQTKHTLGVDGAQMISKDTPQSPVRKSVKEFGKSFKDPGCDSDTQNASSARNLEKNIKGRDGNCLEEMPTSLNDTANDPSLPTEWAPPNLTVPILDLIDVIFQLQDGGWIRRQAFWVAKQILQLGMGDALDDWLIDKIQLLRRGSVVASGIKRVEQILWPDGIFITKHPKRRPPPQQPAELSSPKSISPHGQQPMEVSSPKFSDEQKQQDAFRRAKLVYELMIDNAPAAIVSLVGRKEYEQCAKDLYFFLQSSVCMKQLAFDLLELLLLTAFPELDYVFRQLHEEKHKFGEFKPN</sequence>
<dbReference type="InterPro" id="IPR013937">
    <property type="entry name" value="Sorting_nexin_C"/>
</dbReference>
<feature type="domain" description="PX" evidence="5">
    <location>
        <begin position="724"/>
        <end position="836"/>
    </location>
</feature>
<feature type="compositionally biased region" description="Polar residues" evidence="3">
    <location>
        <begin position="487"/>
        <end position="501"/>
    </location>
</feature>
<dbReference type="InterPro" id="IPR001683">
    <property type="entry name" value="PX_dom"/>
</dbReference>
<dbReference type="AlphaFoldDB" id="A0A835TNQ6"/>
<dbReference type="PROSITE" id="PS50195">
    <property type="entry name" value="PX"/>
    <property type="match status" value="1"/>
</dbReference>
<dbReference type="Pfam" id="PF02194">
    <property type="entry name" value="PXA"/>
    <property type="match status" value="1"/>
</dbReference>
<feature type="compositionally biased region" description="Polar residues" evidence="3">
    <location>
        <begin position="407"/>
        <end position="419"/>
    </location>
</feature>
<dbReference type="Pfam" id="PF08628">
    <property type="entry name" value="Nexin_C"/>
    <property type="match status" value="1"/>
</dbReference>
<evidence type="ECO:0000259" key="5">
    <source>
        <dbReference type="PROSITE" id="PS50195"/>
    </source>
</evidence>
<keyword evidence="4" id="KW-0472">Membrane</keyword>
<dbReference type="PANTHER" id="PTHR22999:SF28">
    <property type="entry name" value="PHOX (PX) DOMAIN-CONTAINING PROTEIN"/>
    <property type="match status" value="1"/>
</dbReference>
<proteinExistence type="predicted"/>
<dbReference type="GO" id="GO:0016020">
    <property type="term" value="C:membrane"/>
    <property type="evidence" value="ECO:0007669"/>
    <property type="project" value="UniProtKB-ARBA"/>
</dbReference>
<comment type="subcellular location">
    <subcellularLocation>
        <location evidence="1">Cytoplasm</location>
    </subcellularLocation>
</comment>
<dbReference type="GO" id="GO:0035091">
    <property type="term" value="F:phosphatidylinositol binding"/>
    <property type="evidence" value="ECO:0007669"/>
    <property type="project" value="InterPro"/>
</dbReference>
<dbReference type="SUPFAM" id="SSF64268">
    <property type="entry name" value="PX domain"/>
    <property type="match status" value="1"/>
</dbReference>
<dbReference type="EMBL" id="JADGMS010000001">
    <property type="protein sequence ID" value="KAF9690003.1"/>
    <property type="molecule type" value="Genomic_DNA"/>
</dbReference>
<feature type="transmembrane region" description="Helical" evidence="4">
    <location>
        <begin position="20"/>
        <end position="41"/>
    </location>
</feature>
<feature type="region of interest" description="Disordered" evidence="3">
    <location>
        <begin position="469"/>
        <end position="507"/>
    </location>
</feature>
<gene>
    <name evidence="7" type="ORF">SADUNF_Sadunf01G0150800</name>
</gene>
<dbReference type="InterPro" id="IPR051837">
    <property type="entry name" value="SortingNexin/PXDomain-PKLike"/>
</dbReference>
<dbReference type="PROSITE" id="PS51207">
    <property type="entry name" value="PXA"/>
    <property type="match status" value="1"/>
</dbReference>
<feature type="compositionally biased region" description="Basic and acidic residues" evidence="3">
    <location>
        <begin position="387"/>
        <end position="400"/>
    </location>
</feature>
<evidence type="ECO:0000256" key="4">
    <source>
        <dbReference type="SAM" id="Phobius"/>
    </source>
</evidence>
<feature type="region of interest" description="Disordered" evidence="3">
    <location>
        <begin position="554"/>
        <end position="584"/>
    </location>
</feature>
<feature type="region of interest" description="Disordered" evidence="3">
    <location>
        <begin position="1057"/>
        <end position="1095"/>
    </location>
</feature>
<feature type="compositionally biased region" description="Polar residues" evidence="3">
    <location>
        <begin position="143"/>
        <end position="158"/>
    </location>
</feature>
<comment type="caution">
    <text evidence="7">The sequence shown here is derived from an EMBL/GenBank/DDBJ whole genome shotgun (WGS) entry which is preliminary data.</text>
</comment>
<feature type="compositionally biased region" description="Low complexity" evidence="3">
    <location>
        <begin position="561"/>
        <end position="570"/>
    </location>
</feature>
<reference evidence="7 8" key="1">
    <citation type="submission" date="2020-10" db="EMBL/GenBank/DDBJ databases">
        <title>Plant Genome Project.</title>
        <authorList>
            <person name="Zhang R.-G."/>
        </authorList>
    </citation>
    <scope>NUCLEOTIDE SEQUENCE [LARGE SCALE GENOMIC DNA]</scope>
    <source>
        <strain evidence="7">FAFU-HL-1</strain>
        <tissue evidence="7">Leaf</tissue>
    </source>
</reference>
<dbReference type="Pfam" id="PF00787">
    <property type="entry name" value="PX"/>
    <property type="match status" value="1"/>
</dbReference>
<feature type="compositionally biased region" description="Basic residues" evidence="3">
    <location>
        <begin position="614"/>
        <end position="639"/>
    </location>
</feature>
<evidence type="ECO:0000256" key="2">
    <source>
        <dbReference type="ARBA" id="ARBA00022490"/>
    </source>
</evidence>
<keyword evidence="4" id="KW-1133">Transmembrane helix</keyword>
<evidence type="ECO:0000313" key="8">
    <source>
        <dbReference type="Proteomes" id="UP000657918"/>
    </source>
</evidence>
<evidence type="ECO:0000256" key="1">
    <source>
        <dbReference type="ARBA" id="ARBA00004496"/>
    </source>
</evidence>
<dbReference type="OrthoDB" id="120967at2759"/>
<keyword evidence="8" id="KW-1185">Reference proteome</keyword>
<keyword evidence="2" id="KW-0963">Cytoplasm</keyword>